<keyword evidence="1" id="KW-0732">Signal</keyword>
<proteinExistence type="predicted"/>
<reference evidence="2" key="1">
    <citation type="submission" date="2014-09" db="EMBL/GenBank/DDBJ databases">
        <authorList>
            <person name="Magalhaes I.L.F."/>
            <person name="Oliveira U."/>
            <person name="Santos F.R."/>
            <person name="Vidigal T.H.D.A."/>
            <person name="Brescovit A.D."/>
            <person name="Santos A.J."/>
        </authorList>
    </citation>
    <scope>NUCLEOTIDE SEQUENCE</scope>
    <source>
        <tissue evidence="2">Shoot tissue taken approximately 20 cm above the soil surface</tissue>
    </source>
</reference>
<dbReference type="AlphaFoldDB" id="A0A0A9I1L2"/>
<organism evidence="2">
    <name type="scientific">Arundo donax</name>
    <name type="common">Giant reed</name>
    <name type="synonym">Donax arundinaceus</name>
    <dbReference type="NCBI Taxonomy" id="35708"/>
    <lineage>
        <taxon>Eukaryota</taxon>
        <taxon>Viridiplantae</taxon>
        <taxon>Streptophyta</taxon>
        <taxon>Embryophyta</taxon>
        <taxon>Tracheophyta</taxon>
        <taxon>Spermatophyta</taxon>
        <taxon>Magnoliopsida</taxon>
        <taxon>Liliopsida</taxon>
        <taxon>Poales</taxon>
        <taxon>Poaceae</taxon>
        <taxon>PACMAD clade</taxon>
        <taxon>Arundinoideae</taxon>
        <taxon>Arundineae</taxon>
        <taxon>Arundo</taxon>
    </lineage>
</organism>
<accession>A0A0A9I1L2</accession>
<dbReference type="EMBL" id="GBRH01158858">
    <property type="protein sequence ID" value="JAE39038.1"/>
    <property type="molecule type" value="Transcribed_RNA"/>
</dbReference>
<feature type="signal peptide" evidence="1">
    <location>
        <begin position="1"/>
        <end position="24"/>
    </location>
</feature>
<reference evidence="2" key="2">
    <citation type="journal article" date="2015" name="Data Brief">
        <title>Shoot transcriptome of the giant reed, Arundo donax.</title>
        <authorList>
            <person name="Barrero R.A."/>
            <person name="Guerrero F.D."/>
            <person name="Moolhuijzen P."/>
            <person name="Goolsby J.A."/>
            <person name="Tidwell J."/>
            <person name="Bellgard S.E."/>
            <person name="Bellgard M.I."/>
        </authorList>
    </citation>
    <scope>NUCLEOTIDE SEQUENCE</scope>
    <source>
        <tissue evidence="2">Shoot tissue taken approximately 20 cm above the soil surface</tissue>
    </source>
</reference>
<sequence>MGRFRARHLLHNFLCPTWHGVADALIQCCLNWLRPKSIKHGFQFGDKTDVLSSLIGVKTNSPFELIAWRHVFAISLVIFNMT</sequence>
<protein>
    <submittedName>
        <fullName evidence="2">Uncharacterized protein</fullName>
    </submittedName>
</protein>
<evidence type="ECO:0000256" key="1">
    <source>
        <dbReference type="SAM" id="SignalP"/>
    </source>
</evidence>
<feature type="chain" id="PRO_5002048454" evidence="1">
    <location>
        <begin position="25"/>
        <end position="82"/>
    </location>
</feature>
<name>A0A0A9I1L2_ARUDO</name>
<evidence type="ECO:0000313" key="2">
    <source>
        <dbReference type="EMBL" id="JAE39038.1"/>
    </source>
</evidence>